<dbReference type="InterPro" id="IPR013763">
    <property type="entry name" value="Cyclin-like_dom"/>
</dbReference>
<sequence>MMESPGRYRDKSPIRKDNGRPSSSTASPYRDRENSPRPAATTTQHTHYSKAKDMAADQFWDGVIDIPNCDWIYTMDELKRKTPSRTTVPFEEEIRRRSRGIAFIVKCCRELRLSRSIGFTASEYFHRFYMRKDISTYHFYEMAGASLFVACKAEECRRKLEDLVSVCAIVASKQKIVVDKTSKLYWHWKDRLIKYEEKLFEVLCFEVLVENPYKRCIEVLRLEHPEIGLLSNRNIALDGEGEGKGKGEGEEEEDPERAAWFAKNKQIFQAGSSFFEYTYRVPLSLLYPTATISAVGIVMGSFLNKQKLPNGFLEESLGCTADDAWLCYSSFCELLKPIVEIDPKVNQAFPTLSEADFLATANQQPV</sequence>
<protein>
    <submittedName>
        <fullName evidence="4">Unnamed protein product</fullName>
    </submittedName>
</protein>
<dbReference type="EMBL" id="BSXN01001613">
    <property type="protein sequence ID" value="GME73807.1"/>
    <property type="molecule type" value="Genomic_DNA"/>
</dbReference>
<comment type="similarity">
    <text evidence="1">Belongs to the cyclin family.</text>
</comment>
<keyword evidence="1" id="KW-0195">Cyclin</keyword>
<proteinExistence type="inferred from homology"/>
<dbReference type="PANTHER" id="PTHR10026">
    <property type="entry name" value="CYCLIN"/>
    <property type="match status" value="1"/>
</dbReference>
<dbReference type="InterPro" id="IPR043198">
    <property type="entry name" value="Cyclin/Ssn8"/>
</dbReference>
<dbReference type="GO" id="GO:0016538">
    <property type="term" value="F:cyclin-dependent protein serine/threonine kinase regulator activity"/>
    <property type="evidence" value="ECO:0007669"/>
    <property type="project" value="InterPro"/>
</dbReference>
<evidence type="ECO:0000256" key="1">
    <source>
        <dbReference type="RuleBase" id="RU000383"/>
    </source>
</evidence>
<gene>
    <name evidence="4" type="ORF">Cboi02_000418400</name>
</gene>
<feature type="region of interest" description="Disordered" evidence="2">
    <location>
        <begin position="1"/>
        <end position="47"/>
    </location>
</feature>
<feature type="compositionally biased region" description="Basic and acidic residues" evidence="2">
    <location>
        <begin position="1"/>
        <end position="19"/>
    </location>
</feature>
<dbReference type="InterPro" id="IPR006671">
    <property type="entry name" value="Cyclin_N"/>
</dbReference>
<reference evidence="4" key="1">
    <citation type="submission" date="2023-04" db="EMBL/GenBank/DDBJ databases">
        <title>Candida boidinii NBRC 10035.</title>
        <authorList>
            <person name="Ichikawa N."/>
            <person name="Sato H."/>
            <person name="Tonouchi N."/>
        </authorList>
    </citation>
    <scope>NUCLEOTIDE SEQUENCE</scope>
    <source>
        <strain evidence="4">NBRC 10035</strain>
    </source>
</reference>
<feature type="domain" description="Cyclin-like" evidence="3">
    <location>
        <begin position="102"/>
        <end position="201"/>
    </location>
</feature>
<dbReference type="GO" id="GO:0006357">
    <property type="term" value="P:regulation of transcription by RNA polymerase II"/>
    <property type="evidence" value="ECO:0007669"/>
    <property type="project" value="InterPro"/>
</dbReference>
<dbReference type="SUPFAM" id="SSF47954">
    <property type="entry name" value="Cyclin-like"/>
    <property type="match status" value="1"/>
</dbReference>
<accession>A0A9W6T3T6</accession>
<dbReference type="Pfam" id="PF00134">
    <property type="entry name" value="Cyclin_N"/>
    <property type="match status" value="1"/>
</dbReference>
<evidence type="ECO:0000313" key="4">
    <source>
        <dbReference type="EMBL" id="GME73807.1"/>
    </source>
</evidence>
<dbReference type="SMART" id="SM00385">
    <property type="entry name" value="CYCLIN"/>
    <property type="match status" value="1"/>
</dbReference>
<dbReference type="AlphaFoldDB" id="A0A9W6T3T6"/>
<organism evidence="4 5">
    <name type="scientific">Candida boidinii</name>
    <name type="common">Yeast</name>
    <dbReference type="NCBI Taxonomy" id="5477"/>
    <lineage>
        <taxon>Eukaryota</taxon>
        <taxon>Fungi</taxon>
        <taxon>Dikarya</taxon>
        <taxon>Ascomycota</taxon>
        <taxon>Saccharomycotina</taxon>
        <taxon>Pichiomycetes</taxon>
        <taxon>Pichiales</taxon>
        <taxon>Pichiaceae</taxon>
        <taxon>Ogataea</taxon>
        <taxon>Ogataea/Candida clade</taxon>
    </lineage>
</organism>
<keyword evidence="5" id="KW-1185">Reference proteome</keyword>
<name>A0A9W6T3T6_CANBO</name>
<comment type="caution">
    <text evidence="4">The sequence shown here is derived from an EMBL/GenBank/DDBJ whole genome shotgun (WGS) entry which is preliminary data.</text>
</comment>
<dbReference type="Gene3D" id="1.10.472.10">
    <property type="entry name" value="Cyclin-like"/>
    <property type="match status" value="1"/>
</dbReference>
<evidence type="ECO:0000259" key="3">
    <source>
        <dbReference type="SMART" id="SM00385"/>
    </source>
</evidence>
<evidence type="ECO:0000313" key="5">
    <source>
        <dbReference type="Proteomes" id="UP001165120"/>
    </source>
</evidence>
<dbReference type="InterPro" id="IPR036915">
    <property type="entry name" value="Cyclin-like_sf"/>
</dbReference>
<dbReference type="Proteomes" id="UP001165120">
    <property type="component" value="Unassembled WGS sequence"/>
</dbReference>
<evidence type="ECO:0000256" key="2">
    <source>
        <dbReference type="SAM" id="MobiDB-lite"/>
    </source>
</evidence>